<accession>A0A0T6LXV0</accession>
<comment type="caution">
    <text evidence="2">The sequence shown here is derived from an EMBL/GenBank/DDBJ whole genome shotgun (WGS) entry which is preliminary data.</text>
</comment>
<sequence>MSLSYQTVRDADLKPFSEAVAKWRLLPGQFDTIADSFRNDVAKGLRDSDWEGDAADAAFAKLDTVQKQLKAASDEAKDIHQLLDSALQALSSAQRRLKDIAAEVTENGKLTLSADGVVSLDQARVPDEHAAALQKSYQDVVRGYNDGIRQALADATEADTALNWALTQDHNGRSRGFDADMYRSVAEAQRDRRQAARDVKTATEIAALGADATDKQLTQLNTILSRREGDPYFAERFTTALGPSGTLNFWRNVADKEHLGDDRRATLQQMQKSLGRTLATASHSDSKAMREWKKDVIALGDDLVMSEDTAAGRTSTTFGFQVMSSLLRNGQYDTDFLNDYGKALLAYEKDQGGPGVWTPTNERARLNLSGSDWGNDPMVGYMEALGRNSDAAQDLFHSKAWDNFDYEKPPAEQMDSDLKYLLTEREWPHDPVSGKEADRGYGYDELGHALEAATLGRPYDRPDLGLLRNATTANVMEQVISATYSDSELIDKRFGISNSFAHMGAGYIDDLDRSLSNFGDAKHGEEIRDKAFGHVNQKGEPTPGHITVTHENAQDFLRRIGGHEGAHEILSAAQFNYTLDRIKTYPDSNAEASLILETGAKVHGILDQARISDINDSYTEKSEEADRKLAEAAEWKKFCFSEGLGVTAGVVTLPFGGPTTSAGVAFAVPAVVDGITGALDTNFGIDVERQLKENEADFQQQEEDERKNFVSAGRRMAMAPLDAYISAANLRDDDPWIGTVDIEAYYNVGDNETDQIGKE</sequence>
<dbReference type="AlphaFoldDB" id="A0A0T6LXV0"/>
<dbReference type="Proteomes" id="UP000050867">
    <property type="component" value="Unassembled WGS sequence"/>
</dbReference>
<keyword evidence="1" id="KW-0175">Coiled coil</keyword>
<reference evidence="2 3" key="1">
    <citation type="submission" date="2015-10" db="EMBL/GenBank/DDBJ databases">
        <title>Draft genome sequence of pyrrolomycin-producing Streptomyces vitaminophilus.</title>
        <authorList>
            <person name="Graham D.E."/>
            <person name="Mahan K.M."/>
            <person name="Klingeman D.M."/>
            <person name="Hettich R.L."/>
            <person name="Parry R.J."/>
        </authorList>
    </citation>
    <scope>NUCLEOTIDE SEQUENCE [LARGE SCALE GENOMIC DNA]</scope>
    <source>
        <strain evidence="2 3">ATCC 31673</strain>
    </source>
</reference>
<dbReference type="STRING" id="76728.AQ490_12930"/>
<evidence type="ECO:0000313" key="3">
    <source>
        <dbReference type="Proteomes" id="UP000050867"/>
    </source>
</evidence>
<gene>
    <name evidence="2" type="ORF">AQ490_12930</name>
</gene>
<dbReference type="OrthoDB" id="3846417at2"/>
<organism evidence="2 3">
    <name type="scientific">Wenjunlia vitaminophila</name>
    <name type="common">Streptomyces vitaminophilus</name>
    <dbReference type="NCBI Taxonomy" id="76728"/>
    <lineage>
        <taxon>Bacteria</taxon>
        <taxon>Bacillati</taxon>
        <taxon>Actinomycetota</taxon>
        <taxon>Actinomycetes</taxon>
        <taxon>Kitasatosporales</taxon>
        <taxon>Streptomycetaceae</taxon>
        <taxon>Wenjunlia</taxon>
    </lineage>
</organism>
<dbReference type="EMBL" id="LLZU01000003">
    <property type="protein sequence ID" value="KRV50856.1"/>
    <property type="molecule type" value="Genomic_DNA"/>
</dbReference>
<dbReference type="InterPro" id="IPR038332">
    <property type="entry name" value="PPE_sf"/>
</dbReference>
<dbReference type="RefSeq" id="WP_018384461.1">
    <property type="nucleotide sequence ID" value="NZ_LLZU01000003.1"/>
</dbReference>
<dbReference type="Gene3D" id="1.20.1260.20">
    <property type="entry name" value="PPE superfamily"/>
    <property type="match status" value="1"/>
</dbReference>
<protein>
    <submittedName>
        <fullName evidence="2">Uncharacterized protein</fullName>
    </submittedName>
</protein>
<name>A0A0T6LXV0_WENVI</name>
<feature type="coiled-coil region" evidence="1">
    <location>
        <begin position="55"/>
        <end position="103"/>
    </location>
</feature>
<proteinExistence type="predicted"/>
<evidence type="ECO:0000256" key="1">
    <source>
        <dbReference type="SAM" id="Coils"/>
    </source>
</evidence>
<keyword evidence="3" id="KW-1185">Reference proteome</keyword>
<evidence type="ECO:0000313" key="2">
    <source>
        <dbReference type="EMBL" id="KRV50856.1"/>
    </source>
</evidence>